<evidence type="ECO:0000313" key="3">
    <source>
        <dbReference type="Proteomes" id="UP000622475"/>
    </source>
</evidence>
<gene>
    <name evidence="2" type="ORF">IRJ16_14770</name>
</gene>
<dbReference type="AlphaFoldDB" id="A0A929L310"/>
<feature type="transmembrane region" description="Helical" evidence="1">
    <location>
        <begin position="12"/>
        <end position="29"/>
    </location>
</feature>
<keyword evidence="1" id="KW-1133">Transmembrane helix</keyword>
<keyword evidence="3" id="KW-1185">Reference proteome</keyword>
<accession>A0A929L310</accession>
<protein>
    <submittedName>
        <fullName evidence="2">Uncharacterized protein</fullName>
    </submittedName>
</protein>
<feature type="transmembrane region" description="Helical" evidence="1">
    <location>
        <begin position="41"/>
        <end position="60"/>
    </location>
</feature>
<dbReference type="RefSeq" id="WP_194112374.1">
    <property type="nucleotide sequence ID" value="NZ_JADFFL010000005.1"/>
</dbReference>
<dbReference type="Proteomes" id="UP000622475">
    <property type="component" value="Unassembled WGS sequence"/>
</dbReference>
<reference evidence="2" key="1">
    <citation type="submission" date="2020-10" db="EMBL/GenBank/DDBJ databases">
        <title>Mucilaginibacter mali sp. nov., isolated from rhizosphere soil of apple orchard.</title>
        <authorList>
            <person name="Lee J.-S."/>
            <person name="Kim H.S."/>
            <person name="Kim J.-S."/>
        </authorList>
    </citation>
    <scope>NUCLEOTIDE SEQUENCE</scope>
    <source>
        <strain evidence="2">KCTC 22746</strain>
    </source>
</reference>
<evidence type="ECO:0000256" key="1">
    <source>
        <dbReference type="SAM" id="Phobius"/>
    </source>
</evidence>
<keyword evidence="1" id="KW-0472">Membrane</keyword>
<comment type="caution">
    <text evidence="2">The sequence shown here is derived from an EMBL/GenBank/DDBJ whole genome shotgun (WGS) entry which is preliminary data.</text>
</comment>
<proteinExistence type="predicted"/>
<sequence>MKNIPKDELSRSWFMVCNAMPPVGFFLYFKHRKQYPNKARRALTSAMIGVPMALVMSYIINTHILK</sequence>
<evidence type="ECO:0000313" key="2">
    <source>
        <dbReference type="EMBL" id="MBE9663150.1"/>
    </source>
</evidence>
<organism evidence="2 3">
    <name type="scientific">Mucilaginibacter myungsuensis</name>
    <dbReference type="NCBI Taxonomy" id="649104"/>
    <lineage>
        <taxon>Bacteria</taxon>
        <taxon>Pseudomonadati</taxon>
        <taxon>Bacteroidota</taxon>
        <taxon>Sphingobacteriia</taxon>
        <taxon>Sphingobacteriales</taxon>
        <taxon>Sphingobacteriaceae</taxon>
        <taxon>Mucilaginibacter</taxon>
    </lineage>
</organism>
<keyword evidence="1" id="KW-0812">Transmembrane</keyword>
<dbReference type="EMBL" id="JADFFL010000005">
    <property type="protein sequence ID" value="MBE9663150.1"/>
    <property type="molecule type" value="Genomic_DNA"/>
</dbReference>
<name>A0A929L310_9SPHI</name>